<dbReference type="InterPro" id="IPR019601">
    <property type="entry name" value="Oxoglutarate/Fe-dep_Oase_C"/>
</dbReference>
<dbReference type="Gene3D" id="2.60.120.620">
    <property type="entry name" value="q2cbj1_9rhob like domain"/>
    <property type="match status" value="2"/>
</dbReference>
<evidence type="ECO:0000256" key="1">
    <source>
        <dbReference type="ARBA" id="ARBA00001961"/>
    </source>
</evidence>
<dbReference type="PANTHER" id="PTHR12117">
    <property type="entry name" value="HISTONE ACETYLTRANSFERASE COMPLEX"/>
    <property type="match status" value="1"/>
</dbReference>
<evidence type="ECO:0000256" key="3">
    <source>
        <dbReference type="ARBA" id="ARBA00022723"/>
    </source>
</evidence>
<dbReference type="Proteomes" id="UP000789739">
    <property type="component" value="Unassembled WGS sequence"/>
</dbReference>
<evidence type="ECO:0000256" key="2">
    <source>
        <dbReference type="ARBA" id="ARBA00007443"/>
    </source>
</evidence>
<protein>
    <submittedName>
        <fullName evidence="12">8243_t:CDS:1</fullName>
    </submittedName>
</protein>
<evidence type="ECO:0000256" key="10">
    <source>
        <dbReference type="SAM" id="Phobius"/>
    </source>
</evidence>
<evidence type="ECO:0000256" key="5">
    <source>
        <dbReference type="ARBA" id="ARBA00022964"/>
    </source>
</evidence>
<dbReference type="PANTHER" id="PTHR12117:SF0">
    <property type="entry name" value="PROLYL 3-HYDROXYLASE OGFOD1"/>
    <property type="match status" value="1"/>
</dbReference>
<evidence type="ECO:0000256" key="8">
    <source>
        <dbReference type="ARBA" id="ARBA00047444"/>
    </source>
</evidence>
<dbReference type="GO" id="GO:0005737">
    <property type="term" value="C:cytoplasm"/>
    <property type="evidence" value="ECO:0007669"/>
    <property type="project" value="TreeGrafter"/>
</dbReference>
<keyword evidence="6" id="KW-0560">Oxidoreductase</keyword>
<evidence type="ECO:0000256" key="9">
    <source>
        <dbReference type="SAM" id="MobiDB-lite"/>
    </source>
</evidence>
<keyword evidence="7" id="KW-0408">Iron</keyword>
<evidence type="ECO:0000256" key="6">
    <source>
        <dbReference type="ARBA" id="ARBA00023002"/>
    </source>
</evidence>
<dbReference type="InterPro" id="IPR051842">
    <property type="entry name" value="uS12_prolyl_hydroxylase"/>
</dbReference>
<feature type="transmembrane region" description="Helical" evidence="10">
    <location>
        <begin position="605"/>
        <end position="625"/>
    </location>
</feature>
<dbReference type="Pfam" id="PF10637">
    <property type="entry name" value="Ofd1_CTDD"/>
    <property type="match status" value="1"/>
</dbReference>
<keyword evidence="5" id="KW-0223">Dioxygenase</keyword>
<dbReference type="InterPro" id="IPR006620">
    <property type="entry name" value="Pro_4_hyd_alph"/>
</dbReference>
<keyword evidence="10" id="KW-0812">Transmembrane</keyword>
<comment type="similarity">
    <text evidence="2">Belongs to the TPA1 family.</text>
</comment>
<name>A0A9N9AAW8_9GLOM</name>
<evidence type="ECO:0000313" key="12">
    <source>
        <dbReference type="EMBL" id="CAG8522685.1"/>
    </source>
</evidence>
<feature type="domain" description="Fe2OG dioxygenase" evidence="11">
    <location>
        <begin position="140"/>
        <end position="256"/>
    </location>
</feature>
<dbReference type="GO" id="GO:0006449">
    <property type="term" value="P:regulation of translational termination"/>
    <property type="evidence" value="ECO:0007669"/>
    <property type="project" value="TreeGrafter"/>
</dbReference>
<dbReference type="GO" id="GO:0005506">
    <property type="term" value="F:iron ion binding"/>
    <property type="evidence" value="ECO:0007669"/>
    <property type="project" value="InterPro"/>
</dbReference>
<proteinExistence type="inferred from homology"/>
<keyword evidence="3" id="KW-0479">Metal-binding</keyword>
<keyword evidence="4" id="KW-0847">Vitamin C</keyword>
<dbReference type="GO" id="GO:0031418">
    <property type="term" value="F:L-ascorbic acid binding"/>
    <property type="evidence" value="ECO:0007669"/>
    <property type="project" value="UniProtKB-KW"/>
</dbReference>
<accession>A0A9N9AAW8</accession>
<organism evidence="12 13">
    <name type="scientific">Paraglomus brasilianum</name>
    <dbReference type="NCBI Taxonomy" id="144538"/>
    <lineage>
        <taxon>Eukaryota</taxon>
        <taxon>Fungi</taxon>
        <taxon>Fungi incertae sedis</taxon>
        <taxon>Mucoromycota</taxon>
        <taxon>Glomeromycotina</taxon>
        <taxon>Glomeromycetes</taxon>
        <taxon>Paraglomerales</taxon>
        <taxon>Paraglomeraceae</taxon>
        <taxon>Paraglomus</taxon>
    </lineage>
</organism>
<dbReference type="Pfam" id="PF13661">
    <property type="entry name" value="2OG-FeII_Oxy_4"/>
    <property type="match status" value="1"/>
</dbReference>
<dbReference type="EMBL" id="CAJVPI010000346">
    <property type="protein sequence ID" value="CAG8522685.1"/>
    <property type="molecule type" value="Genomic_DNA"/>
</dbReference>
<feature type="region of interest" description="Disordered" evidence="9">
    <location>
        <begin position="1"/>
        <end position="33"/>
    </location>
</feature>
<dbReference type="InterPro" id="IPR039558">
    <property type="entry name" value="TPA1/OFD1_N"/>
</dbReference>
<evidence type="ECO:0000313" key="13">
    <source>
        <dbReference type="Proteomes" id="UP000789739"/>
    </source>
</evidence>
<comment type="catalytic activity">
    <reaction evidence="8">
        <text>[ribosomal protein uS12]-L-proline + 2-oxoglutarate + O2 = [ribosomal protein uS12]-(3S)-3-hydroxy-L-proline + succinate + CO2</text>
        <dbReference type="Rhea" id="RHEA:54156"/>
        <dbReference type="Rhea" id="RHEA-COMP:13816"/>
        <dbReference type="Rhea" id="RHEA-COMP:13818"/>
        <dbReference type="ChEBI" id="CHEBI:15379"/>
        <dbReference type="ChEBI" id="CHEBI:16526"/>
        <dbReference type="ChEBI" id="CHEBI:16810"/>
        <dbReference type="ChEBI" id="CHEBI:30031"/>
        <dbReference type="ChEBI" id="CHEBI:50342"/>
        <dbReference type="ChEBI" id="CHEBI:85428"/>
    </reaction>
</comment>
<gene>
    <name evidence="12" type="ORF">PBRASI_LOCUS3709</name>
</gene>
<dbReference type="GO" id="GO:0031543">
    <property type="term" value="F:peptidyl-proline dioxygenase activity"/>
    <property type="evidence" value="ECO:0007669"/>
    <property type="project" value="UniProtKB-ARBA"/>
</dbReference>
<keyword evidence="10" id="KW-0472">Membrane</keyword>
<evidence type="ECO:0000256" key="7">
    <source>
        <dbReference type="ARBA" id="ARBA00023004"/>
    </source>
</evidence>
<dbReference type="SMART" id="SM00702">
    <property type="entry name" value="P4Hc"/>
    <property type="match status" value="1"/>
</dbReference>
<dbReference type="PROSITE" id="PS51471">
    <property type="entry name" value="FE2OG_OXY"/>
    <property type="match status" value="1"/>
</dbReference>
<comment type="cofactor">
    <cofactor evidence="1">
        <name>L-ascorbate</name>
        <dbReference type="ChEBI" id="CHEBI:38290"/>
    </cofactor>
</comment>
<dbReference type="AlphaFoldDB" id="A0A9N9AAW8"/>
<reference evidence="12" key="1">
    <citation type="submission" date="2021-06" db="EMBL/GenBank/DDBJ databases">
        <authorList>
            <person name="Kallberg Y."/>
            <person name="Tangrot J."/>
            <person name="Rosling A."/>
        </authorList>
    </citation>
    <scope>NUCLEOTIDE SEQUENCE</scope>
    <source>
        <strain evidence="12">BR232B</strain>
    </source>
</reference>
<keyword evidence="13" id="KW-1185">Reference proteome</keyword>
<evidence type="ECO:0000259" key="11">
    <source>
        <dbReference type="PROSITE" id="PS51471"/>
    </source>
</evidence>
<dbReference type="InterPro" id="IPR005123">
    <property type="entry name" value="Oxoglu/Fe-dep_dioxygenase_dom"/>
</dbReference>
<sequence length="677" mass="78234">MHSTRKPSPFNPKRRKIEEKVSSEPSTSFHPSELINDHYTDSNFVSNFRNAFQTRTDFECSTTSARLYPTPFCAGLLPNILSSSFLHNAKQEIVTEYYTLKSSDLFEFHQSDDLKKTKKPQVQKLRDALYSDHFVSMMSNLTGIELNNTPDISAHMYFQGHYLLCHDDDIEDDKEMMGRRVAFIIYLVDEWDESDGGALELFNIDDGGNPAEVTRSILPKYNTMAFFEVTPTSFHHVAEVLSPTKVRLSISGWFHGSLRTRLSLAVYRPITPKVSEITEYVNSRCLTDEFMQRARKRLHKNYFLEIKDFLKADVYDKLLESLDHVEWSEKPVGPANVRKYHLPKSNPVDNLSVDSTSLPLHSAIQLFFTSSTFTEYLYNISHWRFHSVASETRCFYRNNYTVIHDNGWDREGLDVVFSCIRDKWDESWNGSTIYVDTEAEPDEEGIEKVYEMWPERNMLTLVLRPKMTHSFSDKQVTMSLAAPVSEHPPQVYDPEELEMLKRAIELSLQKSPDTQRKWISAKDMYYYVVLPCIVITVVYLFLTTVIVPDFVERVDSKMLEMSRMRSTCWTMYLELQCSFRMLNMTKALDEICEEYSRCSVGIGLFVNRIGIAGAMIRQFFVGLGLSFDDMSYLNIGKILFILGSLVVIKTIARTLSTLAFRRNQEQGSSKLIRSKSS</sequence>
<keyword evidence="10" id="KW-1133">Transmembrane helix</keyword>
<evidence type="ECO:0000256" key="4">
    <source>
        <dbReference type="ARBA" id="ARBA00022896"/>
    </source>
</evidence>
<feature type="transmembrane region" description="Helical" evidence="10">
    <location>
        <begin position="524"/>
        <end position="551"/>
    </location>
</feature>
<dbReference type="OrthoDB" id="430522at2759"/>
<comment type="caution">
    <text evidence="12">The sequence shown here is derived from an EMBL/GenBank/DDBJ whole genome shotgun (WGS) entry which is preliminary data.</text>
</comment>
<feature type="transmembrane region" description="Helical" evidence="10">
    <location>
        <begin position="631"/>
        <end position="652"/>
    </location>
</feature>